<dbReference type="EMBL" id="BMQC01000004">
    <property type="protein sequence ID" value="GGK23476.1"/>
    <property type="molecule type" value="Genomic_DNA"/>
</dbReference>
<proteinExistence type="predicted"/>
<dbReference type="RefSeq" id="WP_189113481.1">
    <property type="nucleotide sequence ID" value="NZ_BMQC01000004.1"/>
</dbReference>
<dbReference type="AlphaFoldDB" id="A0A8J3BJ87"/>
<name>A0A8J3BJ87_9ACTN</name>
<protein>
    <recommendedName>
        <fullName evidence="5">Lipoprotein</fullName>
    </recommendedName>
</protein>
<feature type="signal peptide" evidence="2">
    <location>
        <begin position="1"/>
        <end position="20"/>
    </location>
</feature>
<keyword evidence="4" id="KW-1185">Reference proteome</keyword>
<evidence type="ECO:0000256" key="2">
    <source>
        <dbReference type="SAM" id="SignalP"/>
    </source>
</evidence>
<gene>
    <name evidence="3" type="ORF">GCM10010124_14930</name>
</gene>
<keyword evidence="2" id="KW-0732">Signal</keyword>
<evidence type="ECO:0000313" key="3">
    <source>
        <dbReference type="EMBL" id="GGK23476.1"/>
    </source>
</evidence>
<evidence type="ECO:0000256" key="1">
    <source>
        <dbReference type="SAM" id="MobiDB-lite"/>
    </source>
</evidence>
<evidence type="ECO:0000313" key="4">
    <source>
        <dbReference type="Proteomes" id="UP000662200"/>
    </source>
</evidence>
<dbReference type="Proteomes" id="UP000662200">
    <property type="component" value="Unassembled WGS sequence"/>
</dbReference>
<reference evidence="3" key="1">
    <citation type="journal article" date="2014" name="Int. J. Syst. Evol. Microbiol.">
        <title>Complete genome sequence of Corynebacterium casei LMG S-19264T (=DSM 44701T), isolated from a smear-ripened cheese.</title>
        <authorList>
            <consortium name="US DOE Joint Genome Institute (JGI-PGF)"/>
            <person name="Walter F."/>
            <person name="Albersmeier A."/>
            <person name="Kalinowski J."/>
            <person name="Ruckert C."/>
        </authorList>
    </citation>
    <scope>NUCLEOTIDE SEQUENCE</scope>
    <source>
        <strain evidence="3">JCM 3091</strain>
    </source>
</reference>
<comment type="caution">
    <text evidence="3">The sequence shown here is derived from an EMBL/GenBank/DDBJ whole genome shotgun (WGS) entry which is preliminary data.</text>
</comment>
<organism evidence="3 4">
    <name type="scientific">Pilimelia terevasa</name>
    <dbReference type="NCBI Taxonomy" id="53372"/>
    <lineage>
        <taxon>Bacteria</taxon>
        <taxon>Bacillati</taxon>
        <taxon>Actinomycetota</taxon>
        <taxon>Actinomycetes</taxon>
        <taxon>Micromonosporales</taxon>
        <taxon>Micromonosporaceae</taxon>
        <taxon>Pilimelia</taxon>
    </lineage>
</organism>
<reference evidence="3" key="2">
    <citation type="submission" date="2020-09" db="EMBL/GenBank/DDBJ databases">
        <authorList>
            <person name="Sun Q."/>
            <person name="Ohkuma M."/>
        </authorList>
    </citation>
    <scope>NUCLEOTIDE SEQUENCE</scope>
    <source>
        <strain evidence="3">JCM 3091</strain>
    </source>
</reference>
<feature type="chain" id="PRO_5035311772" description="Lipoprotein" evidence="2">
    <location>
        <begin position="21"/>
        <end position="218"/>
    </location>
</feature>
<evidence type="ECO:0008006" key="5">
    <source>
        <dbReference type="Google" id="ProtNLM"/>
    </source>
</evidence>
<accession>A0A8J3BJ87</accession>
<feature type="compositionally biased region" description="Basic and acidic residues" evidence="1">
    <location>
        <begin position="184"/>
        <end position="194"/>
    </location>
</feature>
<feature type="region of interest" description="Disordered" evidence="1">
    <location>
        <begin position="178"/>
        <end position="218"/>
    </location>
</feature>
<sequence>MVWTGRRGALALGTAMLALAASAPVAGCRVLGVGCSGANARLAAALDRLAVLRLPAALASPVDRGGGCETESAHYAYAQRGYRLVGAAADVVRGATAAALGDGWAVRHTTGAGVPARDAARGAAQVLCAVKRIRGADVWYSVVFDPPRAAGPGRRLGVEAAGSVDGVAPRCLPGNTISPAGPAYRHETAAHDRPGAGPDRVGAGAPDPRLTAPARKLG</sequence>